<keyword evidence="2" id="KW-0732">Signal</keyword>
<keyword evidence="4" id="KW-1185">Reference proteome</keyword>
<feature type="compositionally biased region" description="Polar residues" evidence="1">
    <location>
        <begin position="67"/>
        <end position="77"/>
    </location>
</feature>
<feature type="chain" id="PRO_5046557427" description="Gram-positive cocci surface proteins LPxTG domain-containing protein" evidence="2">
    <location>
        <begin position="27"/>
        <end position="77"/>
    </location>
</feature>
<proteinExistence type="predicted"/>
<evidence type="ECO:0000256" key="1">
    <source>
        <dbReference type="SAM" id="MobiDB-lite"/>
    </source>
</evidence>
<protein>
    <recommendedName>
        <fullName evidence="5">Gram-positive cocci surface proteins LPxTG domain-containing protein</fullName>
    </recommendedName>
</protein>
<evidence type="ECO:0000256" key="2">
    <source>
        <dbReference type="SAM" id="SignalP"/>
    </source>
</evidence>
<reference evidence="4" key="1">
    <citation type="journal article" date="2019" name="Int. J. Syst. Evol. Microbiol.">
        <title>The Global Catalogue of Microorganisms (GCM) 10K type strain sequencing project: providing services to taxonomists for standard genome sequencing and annotation.</title>
        <authorList>
            <consortium name="The Broad Institute Genomics Platform"/>
            <consortium name="The Broad Institute Genome Sequencing Center for Infectious Disease"/>
            <person name="Wu L."/>
            <person name="Ma J."/>
        </authorList>
    </citation>
    <scope>NUCLEOTIDE SEQUENCE [LARGE SCALE GENOMIC DNA]</scope>
    <source>
        <strain evidence="4">ZS-35-S2</strain>
    </source>
</reference>
<evidence type="ECO:0000313" key="4">
    <source>
        <dbReference type="Proteomes" id="UP001596203"/>
    </source>
</evidence>
<accession>A0ABW1KPU9</accession>
<evidence type="ECO:0008006" key="5">
    <source>
        <dbReference type="Google" id="ProtNLM"/>
    </source>
</evidence>
<organism evidence="3 4">
    <name type="scientific">Plantactinospora solaniradicis</name>
    <dbReference type="NCBI Taxonomy" id="1723736"/>
    <lineage>
        <taxon>Bacteria</taxon>
        <taxon>Bacillati</taxon>
        <taxon>Actinomycetota</taxon>
        <taxon>Actinomycetes</taxon>
        <taxon>Micromonosporales</taxon>
        <taxon>Micromonosporaceae</taxon>
        <taxon>Plantactinospora</taxon>
    </lineage>
</organism>
<comment type="caution">
    <text evidence="3">The sequence shown here is derived from an EMBL/GenBank/DDBJ whole genome shotgun (WGS) entry which is preliminary data.</text>
</comment>
<evidence type="ECO:0000313" key="3">
    <source>
        <dbReference type="EMBL" id="MFC6022864.1"/>
    </source>
</evidence>
<dbReference type="RefSeq" id="WP_377432719.1">
    <property type="nucleotide sequence ID" value="NZ_JBHSPR010000069.1"/>
</dbReference>
<dbReference type="Proteomes" id="UP001596203">
    <property type="component" value="Unassembled WGS sequence"/>
</dbReference>
<sequence length="77" mass="8017">MVRKRKSAARQTLILAFAAGALTAAAGTLTLRRRRQDGGLPTDADAGQLDGNPVPSLEGRIDGLPQNPISTPTAQHS</sequence>
<feature type="region of interest" description="Disordered" evidence="1">
    <location>
        <begin position="32"/>
        <end position="77"/>
    </location>
</feature>
<name>A0ABW1KPU9_9ACTN</name>
<gene>
    <name evidence="3" type="ORF">ACFP2T_42760</name>
</gene>
<dbReference type="EMBL" id="JBHSPR010000069">
    <property type="protein sequence ID" value="MFC6022864.1"/>
    <property type="molecule type" value="Genomic_DNA"/>
</dbReference>
<feature type="signal peptide" evidence="2">
    <location>
        <begin position="1"/>
        <end position="26"/>
    </location>
</feature>